<comment type="caution">
    <text evidence="1">The sequence shown here is derived from an EMBL/GenBank/DDBJ whole genome shotgun (WGS) entry which is preliminary data.</text>
</comment>
<dbReference type="AlphaFoldDB" id="A0A2K3MRH7"/>
<organism evidence="1 2">
    <name type="scientific">Trifolium pratense</name>
    <name type="common">Red clover</name>
    <dbReference type="NCBI Taxonomy" id="57577"/>
    <lineage>
        <taxon>Eukaryota</taxon>
        <taxon>Viridiplantae</taxon>
        <taxon>Streptophyta</taxon>
        <taxon>Embryophyta</taxon>
        <taxon>Tracheophyta</taxon>
        <taxon>Spermatophyta</taxon>
        <taxon>Magnoliopsida</taxon>
        <taxon>eudicotyledons</taxon>
        <taxon>Gunneridae</taxon>
        <taxon>Pentapetalae</taxon>
        <taxon>rosids</taxon>
        <taxon>fabids</taxon>
        <taxon>Fabales</taxon>
        <taxon>Fabaceae</taxon>
        <taxon>Papilionoideae</taxon>
        <taxon>50 kb inversion clade</taxon>
        <taxon>NPAAA clade</taxon>
        <taxon>Hologalegina</taxon>
        <taxon>IRL clade</taxon>
        <taxon>Trifolieae</taxon>
        <taxon>Trifolium</taxon>
    </lineage>
</organism>
<proteinExistence type="predicted"/>
<evidence type="ECO:0000313" key="1">
    <source>
        <dbReference type="EMBL" id="PNX93405.1"/>
    </source>
</evidence>
<sequence length="83" mass="9132">MIYGSTERLQGPHISINICFVEIASFLASDLRCNLRISVYASLTSFPALISVLCDGIVSILDFPGFAPLQETVLNNGRQEKKK</sequence>
<name>A0A2K3MRH7_TRIPR</name>
<accession>A0A2K3MRH7</accession>
<gene>
    <name evidence="1" type="ORF">L195_g016559</name>
</gene>
<evidence type="ECO:0000313" key="2">
    <source>
        <dbReference type="Proteomes" id="UP000236291"/>
    </source>
</evidence>
<dbReference type="EMBL" id="ASHM01011474">
    <property type="protein sequence ID" value="PNX93405.1"/>
    <property type="molecule type" value="Genomic_DNA"/>
</dbReference>
<reference evidence="1 2" key="2">
    <citation type="journal article" date="2017" name="Front. Plant Sci.">
        <title>Gene Classification and Mining of Molecular Markers Useful in Red Clover (Trifolium pratense) Breeding.</title>
        <authorList>
            <person name="Istvanek J."/>
            <person name="Dluhosova J."/>
            <person name="Dluhos P."/>
            <person name="Patkova L."/>
            <person name="Nedelnik J."/>
            <person name="Repkova J."/>
        </authorList>
    </citation>
    <scope>NUCLEOTIDE SEQUENCE [LARGE SCALE GENOMIC DNA]</scope>
    <source>
        <strain evidence="2">cv. Tatra</strain>
        <tissue evidence="1">Young leaves</tissue>
    </source>
</reference>
<dbReference type="Proteomes" id="UP000236291">
    <property type="component" value="Unassembled WGS sequence"/>
</dbReference>
<reference evidence="1 2" key="1">
    <citation type="journal article" date="2014" name="Am. J. Bot.">
        <title>Genome assembly and annotation for red clover (Trifolium pratense; Fabaceae).</title>
        <authorList>
            <person name="Istvanek J."/>
            <person name="Jaros M."/>
            <person name="Krenek A."/>
            <person name="Repkova J."/>
        </authorList>
    </citation>
    <scope>NUCLEOTIDE SEQUENCE [LARGE SCALE GENOMIC DNA]</scope>
    <source>
        <strain evidence="2">cv. Tatra</strain>
        <tissue evidence="1">Young leaves</tissue>
    </source>
</reference>
<protein>
    <submittedName>
        <fullName evidence="1">Uncharacterized protein</fullName>
    </submittedName>
</protein>